<evidence type="ECO:0008006" key="3">
    <source>
        <dbReference type="Google" id="ProtNLM"/>
    </source>
</evidence>
<dbReference type="EMBL" id="CP013244">
    <property type="protein sequence ID" value="ANP46067.1"/>
    <property type="molecule type" value="Genomic_DNA"/>
</dbReference>
<dbReference type="SUPFAM" id="SSF52540">
    <property type="entry name" value="P-loop containing nucleoside triphosphate hydrolases"/>
    <property type="match status" value="2"/>
</dbReference>
<sequence length="770" mass="85522">MIVRALGTPRNIEVDMTTIYTATLRQNPGRRSFIVEFRHPLRTDPATPGRAGRKVRKGLGTEDARLAQRLVDELNKLLADGSLHSPAARARASGMFTDRVVEIFYDGLESKPEDYRRLRDDELPFPAREEGCPRILFLGAPGAGKTTLIRQLIGAHPTRDRFPATSVNRTTTAETEVIVGADRYAAVVTFMSEEEADFEVRQCVSAALWEAIDPSTPDATIAKALLERSDMRFRLKYALGDWPTQDEDDDPYETQADIDDAAEDATASVSKRDQERLEARLKSHVSIIHAIAAEARWQFEHKTPEAKDMAKDERTDAIQVLGEELDAYGVLVSDLLEDLKSRFDAVEGGAWTKTTTGWPRAWRADADADARQTFLEQVRFFSGNDRRRWGTLLTPLVNGVRVAGPFRPEWSDAKQVRMVLIDTEGVGHKASASVDVPDYVVARFPDCDAIVLMHSGVAPFGYDGGKILEAIGASGHTAKTLIAFTRMDSVRGDNLGSFSAKKDHVFGGVRNVLENQLAKLLTEDVARQMLTHLRDNAFYLGSLQQASPDAAKSELNALLVRLTAGVEPPAPQDARPTYADDLWILAVHQGVSEFRAKWRGYLGLDRDASTSALPWQSVKAMSRRYAEGFDDGYHVRPASNLLQSMSTAIAQFVERPLAWEGAPNDDDKRVILDAIKSEISRELARFCRQQLREKPQPQWQEAHGFSGTGSARRRHHRIEELYEEWAPIPASSGQDLRRIQEFAQDVRTLVGSAVVAALEKLDTKPNPSGG</sequence>
<name>A0A1B1AHP0_9PROT</name>
<protein>
    <recommendedName>
        <fullName evidence="3">AAA+ ATPase domain-containing protein</fullName>
    </recommendedName>
</protein>
<dbReference type="Proteomes" id="UP000092498">
    <property type="component" value="Chromosome"/>
</dbReference>
<accession>A0A1B1AHP0</accession>
<gene>
    <name evidence="1" type="ORF">ATE48_09105</name>
</gene>
<dbReference type="InterPro" id="IPR027417">
    <property type="entry name" value="P-loop_NTPase"/>
</dbReference>
<dbReference type="CDD" id="cd00882">
    <property type="entry name" value="Ras_like_GTPase"/>
    <property type="match status" value="1"/>
</dbReference>
<organism evidence="1 2">
    <name type="scientific">Candidatus Viadribacter manganicus</name>
    <dbReference type="NCBI Taxonomy" id="1759059"/>
    <lineage>
        <taxon>Bacteria</taxon>
        <taxon>Pseudomonadati</taxon>
        <taxon>Pseudomonadota</taxon>
        <taxon>Alphaproteobacteria</taxon>
        <taxon>Hyphomonadales</taxon>
        <taxon>Hyphomonadaceae</taxon>
        <taxon>Candidatus Viadribacter</taxon>
    </lineage>
</organism>
<keyword evidence="2" id="KW-1185">Reference proteome</keyword>
<proteinExistence type="predicted"/>
<reference evidence="1 2" key="1">
    <citation type="submission" date="2015-11" db="EMBL/GenBank/DDBJ databases">
        <title>Whole-Genome Sequence of Candidatus Oderbacter manganicum from the National Park Lower Oder Valley, Germany.</title>
        <authorList>
            <person name="Braun B."/>
            <person name="Liere K."/>
            <person name="Szewzyk U."/>
        </authorList>
    </citation>
    <scope>NUCLEOTIDE SEQUENCE [LARGE SCALE GENOMIC DNA]</scope>
    <source>
        <strain evidence="1 2">OTSz_A_272</strain>
    </source>
</reference>
<evidence type="ECO:0000313" key="1">
    <source>
        <dbReference type="EMBL" id="ANP46067.1"/>
    </source>
</evidence>
<dbReference type="AlphaFoldDB" id="A0A1B1AHP0"/>
<evidence type="ECO:0000313" key="2">
    <source>
        <dbReference type="Proteomes" id="UP000092498"/>
    </source>
</evidence>
<dbReference type="Gene3D" id="3.40.50.300">
    <property type="entry name" value="P-loop containing nucleotide triphosphate hydrolases"/>
    <property type="match status" value="1"/>
</dbReference>
<dbReference type="InParanoid" id="A0A1B1AHP0"/>
<dbReference type="KEGG" id="cbot:ATE48_09105"/>